<evidence type="ECO:0000313" key="3">
    <source>
        <dbReference type="Proteomes" id="UP001063166"/>
    </source>
</evidence>
<reference evidence="2" key="1">
    <citation type="submission" date="2022-07" db="EMBL/GenBank/DDBJ databases">
        <title>The genome of Lyophyllum shimeji provides insight into the initial evolution of ectomycorrhizal fungal genome.</title>
        <authorList>
            <person name="Kobayashi Y."/>
            <person name="Shibata T."/>
            <person name="Hirakawa H."/>
            <person name="Shigenobu S."/>
            <person name="Nishiyama T."/>
            <person name="Yamada A."/>
            <person name="Hasebe M."/>
            <person name="Kawaguchi M."/>
        </authorList>
    </citation>
    <scope>NUCLEOTIDE SEQUENCE</scope>
    <source>
        <strain evidence="2">AT787</strain>
    </source>
</reference>
<feature type="chain" id="PRO_5040141754" evidence="1">
    <location>
        <begin position="29"/>
        <end position="194"/>
    </location>
</feature>
<dbReference type="Gene3D" id="2.60.270.50">
    <property type="match status" value="1"/>
</dbReference>
<proteinExistence type="predicted"/>
<dbReference type="OrthoDB" id="3025558at2759"/>
<keyword evidence="1" id="KW-0732">Signal</keyword>
<accession>A0A9P3PXT7</accession>
<dbReference type="EMBL" id="BRPK01000014">
    <property type="protein sequence ID" value="GLB43548.1"/>
    <property type="molecule type" value="Genomic_DNA"/>
</dbReference>
<organism evidence="2 3">
    <name type="scientific">Lyophyllum shimeji</name>
    <name type="common">Hon-shimeji</name>
    <name type="synonym">Tricholoma shimeji</name>
    <dbReference type="NCBI Taxonomy" id="47721"/>
    <lineage>
        <taxon>Eukaryota</taxon>
        <taxon>Fungi</taxon>
        <taxon>Dikarya</taxon>
        <taxon>Basidiomycota</taxon>
        <taxon>Agaricomycotina</taxon>
        <taxon>Agaricomycetes</taxon>
        <taxon>Agaricomycetidae</taxon>
        <taxon>Agaricales</taxon>
        <taxon>Tricholomatineae</taxon>
        <taxon>Lyophyllaceae</taxon>
        <taxon>Lyophyllum</taxon>
    </lineage>
</organism>
<sequence>MAQAAIPVTGVILSGAAVLVAVAQLVVALDDGDDTLKSKDHWMQCSVRNETQFDIIYNNEYFDSGTYYRAPPIKIPKFSTGQFSVCNKWGLAGVSGGNAWKVILDNNHSFPFALGFTDPFIGARKSAAIEHGSAKDGYNAASERGANGVSDVYTGKDDDGNTTYFLLALSAVTGHHSMFTVHQTEIKGDWTKYK</sequence>
<gene>
    <name evidence="2" type="ORF">LshimejAT787_1400600</name>
</gene>
<dbReference type="Proteomes" id="UP001063166">
    <property type="component" value="Unassembled WGS sequence"/>
</dbReference>
<keyword evidence="3" id="KW-1185">Reference proteome</keyword>
<dbReference type="AlphaFoldDB" id="A0A9P3PXT7"/>
<protein>
    <submittedName>
        <fullName evidence="2">Uncharacterized protein</fullName>
    </submittedName>
</protein>
<evidence type="ECO:0000256" key="1">
    <source>
        <dbReference type="SAM" id="SignalP"/>
    </source>
</evidence>
<name>A0A9P3PXT7_LYOSH</name>
<evidence type="ECO:0000313" key="2">
    <source>
        <dbReference type="EMBL" id="GLB43548.1"/>
    </source>
</evidence>
<comment type="caution">
    <text evidence="2">The sequence shown here is derived from an EMBL/GenBank/DDBJ whole genome shotgun (WGS) entry which is preliminary data.</text>
</comment>
<feature type="signal peptide" evidence="1">
    <location>
        <begin position="1"/>
        <end position="28"/>
    </location>
</feature>